<dbReference type="RefSeq" id="WP_280941452.1">
    <property type="nucleotide sequence ID" value="NZ_JARYGX010000009.1"/>
</dbReference>
<name>A0ABT6MNS9_9GAMM</name>
<evidence type="ECO:0000256" key="1">
    <source>
        <dbReference type="SAM" id="MobiDB-lite"/>
    </source>
</evidence>
<keyword evidence="3" id="KW-1185">Reference proteome</keyword>
<evidence type="ECO:0000313" key="3">
    <source>
        <dbReference type="Proteomes" id="UP001160550"/>
    </source>
</evidence>
<gene>
    <name evidence="2" type="ORF">QF205_04030</name>
</gene>
<sequence>MSLFKLFAYGTIGYLAYRAWQRHQDTTTPPRVQDDGTRTAPHGDPVLVGEQIDVSEPSRPIAHASRGFGGD</sequence>
<accession>A0ABT6MNS9</accession>
<feature type="region of interest" description="Disordered" evidence="1">
    <location>
        <begin position="23"/>
        <end position="71"/>
    </location>
</feature>
<dbReference type="Proteomes" id="UP001160550">
    <property type="component" value="Unassembled WGS sequence"/>
</dbReference>
<dbReference type="EMBL" id="JARYGX010000009">
    <property type="protein sequence ID" value="MDH7452252.1"/>
    <property type="molecule type" value="Genomic_DNA"/>
</dbReference>
<evidence type="ECO:0000313" key="2">
    <source>
        <dbReference type="EMBL" id="MDH7452252.1"/>
    </source>
</evidence>
<comment type="caution">
    <text evidence="2">The sequence shown here is derived from an EMBL/GenBank/DDBJ whole genome shotgun (WGS) entry which is preliminary data.</text>
</comment>
<protein>
    <submittedName>
        <fullName evidence="2">Uncharacterized protein</fullName>
    </submittedName>
</protein>
<reference evidence="2" key="2">
    <citation type="submission" date="2023-04" db="EMBL/GenBank/DDBJ databases">
        <authorList>
            <person name="Sun J.-Q."/>
        </authorList>
    </citation>
    <scope>NUCLEOTIDE SEQUENCE</scope>
    <source>
        <strain evidence="2">CC-YY355</strain>
    </source>
</reference>
<proteinExistence type="predicted"/>
<reference evidence="2" key="1">
    <citation type="journal article" date="2007" name="Int. J. Syst. Evol. Microbiol.">
        <title>Luteimonas composti sp. nov., a moderately thermophilic bacterium isolated from food waste.</title>
        <authorList>
            <person name="Young C.C."/>
            <person name="Kampfer P."/>
            <person name="Chen W.M."/>
            <person name="Yen W.S."/>
            <person name="Arun A.B."/>
            <person name="Lai W.A."/>
            <person name="Shen F.T."/>
            <person name="Rekha P.D."/>
            <person name="Lin K.Y."/>
            <person name="Chou J.H."/>
        </authorList>
    </citation>
    <scope>NUCLEOTIDE SEQUENCE</scope>
    <source>
        <strain evidence="2">CC-YY355</strain>
    </source>
</reference>
<organism evidence="2 3">
    <name type="scientific">Luteimonas composti</name>
    <dbReference type="NCBI Taxonomy" id="398257"/>
    <lineage>
        <taxon>Bacteria</taxon>
        <taxon>Pseudomonadati</taxon>
        <taxon>Pseudomonadota</taxon>
        <taxon>Gammaproteobacteria</taxon>
        <taxon>Lysobacterales</taxon>
        <taxon>Lysobacteraceae</taxon>
        <taxon>Luteimonas</taxon>
    </lineage>
</organism>